<evidence type="ECO:0000313" key="15">
    <source>
        <dbReference type="Proteomes" id="UP000271974"/>
    </source>
</evidence>
<feature type="compositionally biased region" description="Polar residues" evidence="12">
    <location>
        <begin position="8"/>
        <end position="21"/>
    </location>
</feature>
<proteinExistence type="inferred from homology"/>
<evidence type="ECO:0000256" key="11">
    <source>
        <dbReference type="RuleBase" id="RU000679"/>
    </source>
</evidence>
<feature type="compositionally biased region" description="Basic and acidic residues" evidence="12">
    <location>
        <begin position="185"/>
        <end position="201"/>
    </location>
</feature>
<feature type="transmembrane region" description="Helical" evidence="13">
    <location>
        <begin position="61"/>
        <end position="82"/>
    </location>
</feature>
<keyword evidence="8 13" id="KW-0472">Membrane</keyword>
<dbReference type="PRINTS" id="PR01078">
    <property type="entry name" value="AMINACHANNEL"/>
</dbReference>
<keyword evidence="4 11" id="KW-0812">Transmembrane</keyword>
<evidence type="ECO:0000256" key="7">
    <source>
        <dbReference type="ARBA" id="ARBA00023065"/>
    </source>
</evidence>
<comment type="caution">
    <text evidence="14">The sequence shown here is derived from an EMBL/GenBank/DDBJ whole genome shotgun (WGS) entry which is preliminary data.</text>
</comment>
<dbReference type="Gene3D" id="2.60.470.10">
    <property type="entry name" value="Acid-sensing ion channels like domains"/>
    <property type="match status" value="1"/>
</dbReference>
<evidence type="ECO:0000256" key="13">
    <source>
        <dbReference type="SAM" id="Phobius"/>
    </source>
</evidence>
<dbReference type="GO" id="GO:0005886">
    <property type="term" value="C:plasma membrane"/>
    <property type="evidence" value="ECO:0007669"/>
    <property type="project" value="TreeGrafter"/>
</dbReference>
<feature type="region of interest" description="Disordered" evidence="12">
    <location>
        <begin position="183"/>
        <end position="213"/>
    </location>
</feature>
<evidence type="ECO:0000256" key="10">
    <source>
        <dbReference type="ARBA" id="ARBA00023303"/>
    </source>
</evidence>
<dbReference type="InterPro" id="IPR001873">
    <property type="entry name" value="ENaC"/>
</dbReference>
<organism evidence="14 15">
    <name type="scientific">Elysia chlorotica</name>
    <name type="common">Eastern emerald elysia</name>
    <name type="synonym">Sea slug</name>
    <dbReference type="NCBI Taxonomy" id="188477"/>
    <lineage>
        <taxon>Eukaryota</taxon>
        <taxon>Metazoa</taxon>
        <taxon>Spiralia</taxon>
        <taxon>Lophotrochozoa</taxon>
        <taxon>Mollusca</taxon>
        <taxon>Gastropoda</taxon>
        <taxon>Heterobranchia</taxon>
        <taxon>Euthyneura</taxon>
        <taxon>Panpulmonata</taxon>
        <taxon>Sacoglossa</taxon>
        <taxon>Placobranchoidea</taxon>
        <taxon>Plakobranchidae</taxon>
        <taxon>Elysia</taxon>
    </lineage>
</organism>
<feature type="non-terminal residue" evidence="14">
    <location>
        <position position="385"/>
    </location>
</feature>
<evidence type="ECO:0000256" key="5">
    <source>
        <dbReference type="ARBA" id="ARBA00022989"/>
    </source>
</evidence>
<name>A0A433T4I5_ELYCH</name>
<dbReference type="STRING" id="188477.A0A433T4I5"/>
<dbReference type="AlphaFoldDB" id="A0A433T4I5"/>
<sequence>MAKLEKSVYTNPNSDITATNSEEPEAGESERPRGIVRLFSKFATRCSISGMPFITKAENSLVRTIWSCLLLAAFGLMSFHLYKLIVTYFEYKKQTEVQLSFSNLQFPAVTVCNVNPLRMSQRDLASPNVSRFIDKVHPDTVSGYLDAWTPDLEDLDEGYFEDEDFYLEDDDFYLEGDEAAMVSELKNRPKKENSTTKKDNKQSTSNKKPKREKVRNNNFFDEINIVEMSEVDKSLNDYFLELEMNSWESESEESGFYEMERKFRKLYALEPSATRAEMGHQINDMLLQCSFSGRKCYAKNFTRLLTSRYGNCYTLEYPKFFSRSSNPSDGLQLKLFLETDDYIPGIATSKGVQVVVHDQGTLPFPEEDGMAVQAGTETFIGLRRV</sequence>
<comment type="similarity">
    <text evidence="11">Belongs to the amiloride-sensitive sodium channel (TC 1.A.6) family.</text>
</comment>
<keyword evidence="5 13" id="KW-1133">Transmembrane helix</keyword>
<keyword evidence="7 11" id="KW-0406">Ion transport</keyword>
<dbReference type="Proteomes" id="UP000271974">
    <property type="component" value="Unassembled WGS sequence"/>
</dbReference>
<dbReference type="OrthoDB" id="6021021at2759"/>
<evidence type="ECO:0000256" key="9">
    <source>
        <dbReference type="ARBA" id="ARBA00023201"/>
    </source>
</evidence>
<feature type="region of interest" description="Disordered" evidence="12">
    <location>
        <begin position="1"/>
        <end position="31"/>
    </location>
</feature>
<protein>
    <submittedName>
        <fullName evidence="14">Uncharacterized protein</fullName>
    </submittedName>
</protein>
<evidence type="ECO:0000256" key="4">
    <source>
        <dbReference type="ARBA" id="ARBA00022692"/>
    </source>
</evidence>
<evidence type="ECO:0000313" key="14">
    <source>
        <dbReference type="EMBL" id="RUS76493.1"/>
    </source>
</evidence>
<dbReference type="GO" id="GO:0015280">
    <property type="term" value="F:ligand-gated sodium channel activity"/>
    <property type="evidence" value="ECO:0007669"/>
    <property type="project" value="TreeGrafter"/>
</dbReference>
<keyword evidence="3 11" id="KW-0894">Sodium channel</keyword>
<evidence type="ECO:0000256" key="3">
    <source>
        <dbReference type="ARBA" id="ARBA00022461"/>
    </source>
</evidence>
<accession>A0A433T4I5</accession>
<gene>
    <name evidence="14" type="ORF">EGW08_015747</name>
</gene>
<dbReference type="PANTHER" id="PTHR11690:SF248">
    <property type="entry name" value="PICKPOCKET 17, ISOFORM A"/>
    <property type="match status" value="1"/>
</dbReference>
<dbReference type="Pfam" id="PF00858">
    <property type="entry name" value="ASC"/>
    <property type="match status" value="1"/>
</dbReference>
<keyword evidence="9 11" id="KW-0739">Sodium transport</keyword>
<dbReference type="PANTHER" id="PTHR11690">
    <property type="entry name" value="AMILORIDE-SENSITIVE SODIUM CHANNEL-RELATED"/>
    <property type="match status" value="1"/>
</dbReference>
<comment type="subcellular location">
    <subcellularLocation>
        <location evidence="1">Membrane</location>
        <topology evidence="1">Multi-pass membrane protein</topology>
    </subcellularLocation>
</comment>
<reference evidence="14 15" key="1">
    <citation type="submission" date="2019-01" db="EMBL/GenBank/DDBJ databases">
        <title>A draft genome assembly of the solar-powered sea slug Elysia chlorotica.</title>
        <authorList>
            <person name="Cai H."/>
            <person name="Li Q."/>
            <person name="Fang X."/>
            <person name="Li J."/>
            <person name="Curtis N.E."/>
            <person name="Altenburger A."/>
            <person name="Shibata T."/>
            <person name="Feng M."/>
            <person name="Maeda T."/>
            <person name="Schwartz J.A."/>
            <person name="Shigenobu S."/>
            <person name="Lundholm N."/>
            <person name="Nishiyama T."/>
            <person name="Yang H."/>
            <person name="Hasebe M."/>
            <person name="Li S."/>
            <person name="Pierce S.K."/>
            <person name="Wang J."/>
        </authorList>
    </citation>
    <scope>NUCLEOTIDE SEQUENCE [LARGE SCALE GENOMIC DNA]</scope>
    <source>
        <strain evidence="14">EC2010</strain>
        <tissue evidence="14">Whole organism of an adult</tissue>
    </source>
</reference>
<keyword evidence="15" id="KW-1185">Reference proteome</keyword>
<keyword evidence="2 11" id="KW-0813">Transport</keyword>
<evidence type="ECO:0000256" key="2">
    <source>
        <dbReference type="ARBA" id="ARBA00022448"/>
    </source>
</evidence>
<dbReference type="EMBL" id="RQTK01000658">
    <property type="protein sequence ID" value="RUS76493.1"/>
    <property type="molecule type" value="Genomic_DNA"/>
</dbReference>
<evidence type="ECO:0000256" key="8">
    <source>
        <dbReference type="ARBA" id="ARBA00023136"/>
    </source>
</evidence>
<evidence type="ECO:0000256" key="1">
    <source>
        <dbReference type="ARBA" id="ARBA00004141"/>
    </source>
</evidence>
<keyword evidence="6" id="KW-0915">Sodium</keyword>
<evidence type="ECO:0000256" key="6">
    <source>
        <dbReference type="ARBA" id="ARBA00023053"/>
    </source>
</evidence>
<keyword evidence="10 11" id="KW-0407">Ion channel</keyword>
<evidence type="ECO:0000256" key="12">
    <source>
        <dbReference type="SAM" id="MobiDB-lite"/>
    </source>
</evidence>